<dbReference type="Pfam" id="PF01663">
    <property type="entry name" value="Phosphodiest"/>
    <property type="match status" value="1"/>
</dbReference>
<gene>
    <name evidence="2" type="ORF">GRX01_03185</name>
</gene>
<evidence type="ECO:0000313" key="3">
    <source>
        <dbReference type="Proteomes" id="UP000437065"/>
    </source>
</evidence>
<evidence type="ECO:0000256" key="1">
    <source>
        <dbReference type="SAM" id="MobiDB-lite"/>
    </source>
</evidence>
<proteinExistence type="predicted"/>
<dbReference type="PANTHER" id="PTHR10151:SF120">
    <property type="entry name" value="BIS(5'-ADENOSYL)-TRIPHOSPHATASE"/>
    <property type="match status" value="1"/>
</dbReference>
<dbReference type="InterPro" id="IPR017850">
    <property type="entry name" value="Alkaline_phosphatase_core_sf"/>
</dbReference>
<dbReference type="InterPro" id="IPR002591">
    <property type="entry name" value="Phosphodiest/P_Trfase"/>
</dbReference>
<protein>
    <submittedName>
        <fullName evidence="2">Nucleotide pyrophosphatase</fullName>
    </submittedName>
</protein>
<sequence length="522" mass="57888">MTTITIGLDGANWDLIGDWLDDGDLPNLQRLIDDGVGGVSESCLPPITVPNWKCYSTGKNPGKLGVFRFDRIDTENRTHVFHDATDFKSAELWDYLNDEGHTAGVINKPSTYPPKDLDGFVVAGGPDASETEYRSLERGFATPDDVETFLRDELDYRVHPKPMISPTEKGEEEVEAVLDLVDLRFEAAKALMEREDPDFLHLTVFYSMALQHYFYDGEPVKRAWQRIDAHLGDFLDEGHDVLVMSDHGTCDVDAVFYVNVWLQQQGYLSVENNIDGVLRKAGITRERALSVAKRFGMVETLSRIVPEGIQKVVPWDEGVKRERVLSILDWDETEAVASNQGPIYLTRSPDDPGYEELRTELIEGLESLRHPETGTPLVRAVHRGEEHYEGPYADDAPDLILDQGDGVHTSDAIGPDEAIADSGVWRGGNMPDGVFLFSGPSFRSDGLTEHARIVDLAPTLLHAMGAAVPDDLDGEVLDVFAPGSDPAERPVRTREPLSGDRIGEETDDAEVESRLADLGYLE</sequence>
<dbReference type="OrthoDB" id="198670at2157"/>
<feature type="region of interest" description="Disordered" evidence="1">
    <location>
        <begin position="480"/>
        <end position="522"/>
    </location>
</feature>
<name>A0A6B0SWN1_9EURY</name>
<dbReference type="Gene3D" id="3.40.720.10">
    <property type="entry name" value="Alkaline Phosphatase, subunit A"/>
    <property type="match status" value="2"/>
</dbReference>
<keyword evidence="3" id="KW-1185">Reference proteome</keyword>
<evidence type="ECO:0000313" key="2">
    <source>
        <dbReference type="EMBL" id="MXR40360.1"/>
    </source>
</evidence>
<dbReference type="SUPFAM" id="SSF53649">
    <property type="entry name" value="Alkaline phosphatase-like"/>
    <property type="match status" value="1"/>
</dbReference>
<organism evidence="2 3">
    <name type="scientific">Halobaculum saliterrae</name>
    <dbReference type="NCBI Taxonomy" id="2073113"/>
    <lineage>
        <taxon>Archaea</taxon>
        <taxon>Methanobacteriati</taxon>
        <taxon>Methanobacteriota</taxon>
        <taxon>Stenosarchaea group</taxon>
        <taxon>Halobacteria</taxon>
        <taxon>Halobacteriales</taxon>
        <taxon>Haloferacaceae</taxon>
        <taxon>Halobaculum</taxon>
    </lineage>
</organism>
<dbReference type="RefSeq" id="WP_159663407.1">
    <property type="nucleotide sequence ID" value="NZ_WUUS01000002.1"/>
</dbReference>
<dbReference type="PANTHER" id="PTHR10151">
    <property type="entry name" value="ECTONUCLEOTIDE PYROPHOSPHATASE/PHOSPHODIESTERASE"/>
    <property type="match status" value="1"/>
</dbReference>
<dbReference type="GO" id="GO:0016787">
    <property type="term" value="F:hydrolase activity"/>
    <property type="evidence" value="ECO:0007669"/>
    <property type="project" value="UniProtKB-ARBA"/>
</dbReference>
<dbReference type="Proteomes" id="UP000437065">
    <property type="component" value="Unassembled WGS sequence"/>
</dbReference>
<dbReference type="EMBL" id="WUUS01000002">
    <property type="protein sequence ID" value="MXR40360.1"/>
    <property type="molecule type" value="Genomic_DNA"/>
</dbReference>
<reference evidence="2 3" key="1">
    <citation type="submission" date="2019-12" db="EMBL/GenBank/DDBJ databases">
        <title>Isolation and characterization of three novel carbon monoxide-oxidizing members of Halobacteria from salione crusts and soils.</title>
        <authorList>
            <person name="Myers M.R."/>
            <person name="King G.M."/>
        </authorList>
    </citation>
    <scope>NUCLEOTIDE SEQUENCE [LARGE SCALE GENOMIC DNA]</scope>
    <source>
        <strain evidence="2 3">WSA2</strain>
    </source>
</reference>
<dbReference type="AlphaFoldDB" id="A0A6B0SWN1"/>
<accession>A0A6B0SWN1</accession>
<comment type="caution">
    <text evidence="2">The sequence shown here is derived from an EMBL/GenBank/DDBJ whole genome shotgun (WGS) entry which is preliminary data.</text>
</comment>
<feature type="compositionally biased region" description="Basic and acidic residues" evidence="1">
    <location>
        <begin position="486"/>
        <end position="504"/>
    </location>
</feature>